<dbReference type="SMART" id="SM01008">
    <property type="entry name" value="Ald_Xan_dh_C"/>
    <property type="match status" value="1"/>
</dbReference>
<feature type="domain" description="Aldehyde oxidase/xanthine dehydrogenase a/b hammerhead" evidence="1">
    <location>
        <begin position="221"/>
        <end position="299"/>
    </location>
</feature>
<dbReference type="InterPro" id="IPR052516">
    <property type="entry name" value="N-heterocyclic_Hydroxylase"/>
</dbReference>
<dbReference type="Pfam" id="PF02738">
    <property type="entry name" value="MoCoBD_1"/>
    <property type="match status" value="1"/>
</dbReference>
<dbReference type="PIRSF" id="PIRSF036389">
    <property type="entry name" value="IOR_B"/>
    <property type="match status" value="1"/>
</dbReference>
<dbReference type="PANTHER" id="PTHR47495">
    <property type="entry name" value="ALDEHYDE DEHYDROGENASE"/>
    <property type="match status" value="1"/>
</dbReference>
<dbReference type="InterPro" id="IPR000674">
    <property type="entry name" value="Ald_Oxase/Xan_DH_a/b"/>
</dbReference>
<dbReference type="Gene3D" id="3.90.1170.50">
    <property type="entry name" value="Aldehyde oxidase/xanthine dehydrogenase, a/b hammerhead"/>
    <property type="match status" value="1"/>
</dbReference>
<sequence length="741" mass="78995">MTIFALGSGAAADSAPDASGLDRRMFMRGAGGLTFAVAIGLPALAAEARRVDLGPWVTLSTDGTITIRGPATEMGQGSRTSLPLIFAEEMDADWSKVRIVRAAPIDAVYGNPGFGGVMYTAGSSAVTGYYKALRQFGAQVRLVLLDNVARRWNVPASELTTEASTVVHAASGRRIGYGEIAAFAEMPAKAPEVRDADLKDPKTFRLIGKDVMRVELPTKVNGTADYAINVAFPGLLHGAVLRTPVPGDGPAAIDDSAAKAVRGFIRTVPLPYGVGVLADSTVAALAAKDALKVTWTRKAKGWGFDSEKGLEEFAAAARDPARPSKPWETAGGGAAALAACASVHEAEYRCDFAYHAQMEPLNAVASVAADGSACELWVGTQSQTMAVTAAATTLGIGPDKVTFHEHLLGGGFGRRGPRDMEFVVDAVLLSQAVKQPVKMVWSREDDIRNGRFHPLTAHHMKAGFDAAGQLVAWHHRKAADVVTEFQDPVRYQKAGQKDFIGMLGAELKTYGIPNRQVDQITMDSGMRTQALRGIGFGPNKWAVEVFIDELAILRGADPLAFRLDLLKGSPRAHAVVDKAGRMADWSRKREGRGLGVAYIDYSGTQIAGVVEVSVDRASGQIKLHDVWIALDCGVTVQPDNIVAQTEGCVVYGIGLALSERITMVDGEVQQSNFYDYLIPRMRDVPAIHVELIATPNHPTGVGQMATPVIAPAISNAVAALTGKRLRHMPMTPDRVLETMKA</sequence>
<dbReference type="InterPro" id="IPR006311">
    <property type="entry name" value="TAT_signal"/>
</dbReference>
<keyword evidence="3" id="KW-1185">Reference proteome</keyword>
<dbReference type="InterPro" id="IPR012368">
    <property type="entry name" value="OxRdtase_Mopterin-bd_su_IorB"/>
</dbReference>
<dbReference type="PROSITE" id="PS51318">
    <property type="entry name" value="TAT"/>
    <property type="match status" value="1"/>
</dbReference>
<evidence type="ECO:0000313" key="2">
    <source>
        <dbReference type="EMBL" id="RAI39829.1"/>
    </source>
</evidence>
<evidence type="ECO:0000313" key="3">
    <source>
        <dbReference type="Proteomes" id="UP000249130"/>
    </source>
</evidence>
<name>A0A327KM10_9BRAD</name>
<dbReference type="InterPro" id="IPR008274">
    <property type="entry name" value="AldOxase/xan_DH_MoCoBD1"/>
</dbReference>
<dbReference type="InterPro" id="IPR046867">
    <property type="entry name" value="AldOxase/xan_DH_MoCoBD2"/>
</dbReference>
<reference evidence="2 3" key="1">
    <citation type="submission" date="2017-07" db="EMBL/GenBank/DDBJ databases">
        <title>Draft Genome Sequences of Select Purple Nonsulfur Bacteria.</title>
        <authorList>
            <person name="Lasarre B."/>
            <person name="Mckinlay J.B."/>
        </authorList>
    </citation>
    <scope>NUCLEOTIDE SEQUENCE [LARGE SCALE GENOMIC DNA]</scope>
    <source>
        <strain evidence="2 3">DSM 5909</strain>
    </source>
</reference>
<protein>
    <recommendedName>
        <fullName evidence="1">Aldehyde oxidase/xanthine dehydrogenase a/b hammerhead domain-containing protein</fullName>
    </recommendedName>
</protein>
<comment type="caution">
    <text evidence="2">The sequence shown here is derived from an EMBL/GenBank/DDBJ whole genome shotgun (WGS) entry which is preliminary data.</text>
</comment>
<dbReference type="RefSeq" id="WP_111421731.1">
    <property type="nucleotide sequence ID" value="NZ_NPEX01000265.1"/>
</dbReference>
<dbReference type="PANTHER" id="PTHR47495:SF1">
    <property type="entry name" value="BLL3820 PROTEIN"/>
    <property type="match status" value="1"/>
</dbReference>
<organism evidence="2 3">
    <name type="scientific">Rhodoplanes roseus</name>
    <dbReference type="NCBI Taxonomy" id="29409"/>
    <lineage>
        <taxon>Bacteria</taxon>
        <taxon>Pseudomonadati</taxon>
        <taxon>Pseudomonadota</taxon>
        <taxon>Alphaproteobacteria</taxon>
        <taxon>Hyphomicrobiales</taxon>
        <taxon>Nitrobacteraceae</taxon>
        <taxon>Rhodoplanes</taxon>
    </lineage>
</organism>
<dbReference type="Pfam" id="PF20256">
    <property type="entry name" value="MoCoBD_2"/>
    <property type="match status" value="2"/>
</dbReference>
<dbReference type="EMBL" id="NPEX01000265">
    <property type="protein sequence ID" value="RAI39829.1"/>
    <property type="molecule type" value="Genomic_DNA"/>
</dbReference>
<accession>A0A327KM10</accession>
<dbReference type="InterPro" id="IPR037165">
    <property type="entry name" value="AldOxase/xan_DH_Mopterin-bd_sf"/>
</dbReference>
<dbReference type="OrthoDB" id="9767994at2"/>
<dbReference type="Gene3D" id="3.30.365.10">
    <property type="entry name" value="Aldehyde oxidase/xanthine dehydrogenase, molybdopterin binding domain"/>
    <property type="match status" value="4"/>
</dbReference>
<dbReference type="SUPFAM" id="SSF56003">
    <property type="entry name" value="Molybdenum cofactor-binding domain"/>
    <property type="match status" value="2"/>
</dbReference>
<dbReference type="Proteomes" id="UP000249130">
    <property type="component" value="Unassembled WGS sequence"/>
</dbReference>
<dbReference type="AlphaFoldDB" id="A0A327KM10"/>
<dbReference type="GO" id="GO:0016491">
    <property type="term" value="F:oxidoreductase activity"/>
    <property type="evidence" value="ECO:0007669"/>
    <property type="project" value="InterPro"/>
</dbReference>
<evidence type="ECO:0000259" key="1">
    <source>
        <dbReference type="SMART" id="SM01008"/>
    </source>
</evidence>
<gene>
    <name evidence="2" type="ORF">CH341_25045</name>
</gene>
<proteinExistence type="predicted"/>